<proteinExistence type="predicted"/>
<organism evidence="1">
    <name type="scientific">Noccaea caerulescens</name>
    <name type="common">Alpine penny-cress</name>
    <name type="synonym">Thlaspi caerulescens</name>
    <dbReference type="NCBI Taxonomy" id="107243"/>
    <lineage>
        <taxon>Eukaryota</taxon>
        <taxon>Viridiplantae</taxon>
        <taxon>Streptophyta</taxon>
        <taxon>Embryophyta</taxon>
        <taxon>Tracheophyta</taxon>
        <taxon>Spermatophyta</taxon>
        <taxon>Magnoliopsida</taxon>
        <taxon>eudicotyledons</taxon>
        <taxon>Gunneridae</taxon>
        <taxon>Pentapetalae</taxon>
        <taxon>rosids</taxon>
        <taxon>malvids</taxon>
        <taxon>Brassicales</taxon>
        <taxon>Brassicaceae</taxon>
        <taxon>Coluteocarpeae</taxon>
        <taxon>Noccaea</taxon>
    </lineage>
</organism>
<dbReference type="EMBL" id="GEVI01005804">
    <property type="protein sequence ID" value="JAU26516.1"/>
    <property type="molecule type" value="Transcribed_RNA"/>
</dbReference>
<evidence type="ECO:0000313" key="1">
    <source>
        <dbReference type="EMBL" id="JAU26516.1"/>
    </source>
</evidence>
<gene>
    <name evidence="1" type="ORF">GA_TR15334_c0_g1_i1_g.47020</name>
</gene>
<accession>A0A1J3EBP9</accession>
<reference evidence="1" key="1">
    <citation type="submission" date="2016-07" db="EMBL/GenBank/DDBJ databases">
        <title>De novo transcriptome assembly of four accessions of the metal hyperaccumulator plant Noccaea caerulescens.</title>
        <authorList>
            <person name="Blande D."/>
            <person name="Halimaa P."/>
            <person name="Tervahauta A.I."/>
            <person name="Aarts M.G."/>
            <person name="Karenlampi S.O."/>
        </authorList>
    </citation>
    <scope>NUCLEOTIDE SEQUENCE</scope>
</reference>
<name>A0A1J3EBP9_NOCCA</name>
<sequence length="80" mass="8312">MASLLVFNQALTSAPSSGTVHLRLASRLAPGELSSRRSTSSGAPAEPVWVQKTGVGGVLIWLNRSVKDLGILKGVLEAIS</sequence>
<protein>
    <submittedName>
        <fullName evidence="1">Uncharacterized protein</fullName>
    </submittedName>
</protein>
<dbReference type="AlphaFoldDB" id="A0A1J3EBP9"/>